<dbReference type="InterPro" id="IPR059179">
    <property type="entry name" value="MLKL-like_MCAfunc"/>
</dbReference>
<dbReference type="Gene3D" id="1.20.930.20">
    <property type="entry name" value="Adaptor protein Cbl, N-terminal domain"/>
    <property type="match status" value="1"/>
</dbReference>
<comment type="caution">
    <text evidence="1">The sequence shown here is derived from an EMBL/GenBank/DDBJ whole genome shotgun (WGS) entry which is preliminary data.</text>
</comment>
<dbReference type="Proteomes" id="UP001218218">
    <property type="component" value="Unassembled WGS sequence"/>
</dbReference>
<gene>
    <name evidence="1" type="ORF">DFH08DRAFT_943953</name>
</gene>
<dbReference type="AlphaFoldDB" id="A0AAD7ECU2"/>
<keyword evidence="2" id="KW-1185">Reference proteome</keyword>
<protein>
    <submittedName>
        <fullName evidence="1">Uncharacterized protein</fullName>
    </submittedName>
</protein>
<dbReference type="InterPro" id="IPR036537">
    <property type="entry name" value="Adaptor_Cbl_N_dom_sf"/>
</dbReference>
<sequence>MRIHQAALPVLKLAKASVTGIGIPAVEPLISGVLELATLVDKMHSNKEDISQLDQRLDSLIAMDTSGCGENLRDRLTALIMKLTAVSVECKSLAGKHRFERLFMSKEHKDKIQGVRSAIASHIQEFTVRINHRRVSSYLIYSFAVLR</sequence>
<dbReference type="GO" id="GO:0007166">
    <property type="term" value="P:cell surface receptor signaling pathway"/>
    <property type="evidence" value="ECO:0007669"/>
    <property type="project" value="InterPro"/>
</dbReference>
<reference evidence="1" key="1">
    <citation type="submission" date="2023-03" db="EMBL/GenBank/DDBJ databases">
        <title>Massive genome expansion in bonnet fungi (Mycena s.s.) driven by repeated elements and novel gene families across ecological guilds.</title>
        <authorList>
            <consortium name="Lawrence Berkeley National Laboratory"/>
            <person name="Harder C.B."/>
            <person name="Miyauchi S."/>
            <person name="Viragh M."/>
            <person name="Kuo A."/>
            <person name="Thoen E."/>
            <person name="Andreopoulos B."/>
            <person name="Lu D."/>
            <person name="Skrede I."/>
            <person name="Drula E."/>
            <person name="Henrissat B."/>
            <person name="Morin E."/>
            <person name="Kohler A."/>
            <person name="Barry K."/>
            <person name="LaButti K."/>
            <person name="Morin E."/>
            <person name="Salamov A."/>
            <person name="Lipzen A."/>
            <person name="Mereny Z."/>
            <person name="Hegedus B."/>
            <person name="Baldrian P."/>
            <person name="Stursova M."/>
            <person name="Weitz H."/>
            <person name="Taylor A."/>
            <person name="Grigoriev I.V."/>
            <person name="Nagy L.G."/>
            <person name="Martin F."/>
            <person name="Kauserud H."/>
        </authorList>
    </citation>
    <scope>NUCLEOTIDE SEQUENCE</scope>
    <source>
        <strain evidence="1">CBHHK002</strain>
    </source>
</reference>
<proteinExistence type="predicted"/>
<dbReference type="CDD" id="cd21037">
    <property type="entry name" value="MLKL_NTD"/>
    <property type="match status" value="1"/>
</dbReference>
<evidence type="ECO:0000313" key="2">
    <source>
        <dbReference type="Proteomes" id="UP001218218"/>
    </source>
</evidence>
<accession>A0AAD7ECU2</accession>
<evidence type="ECO:0000313" key="1">
    <source>
        <dbReference type="EMBL" id="KAJ7310993.1"/>
    </source>
</evidence>
<dbReference type="EMBL" id="JARIHO010000076">
    <property type="protein sequence ID" value="KAJ7310993.1"/>
    <property type="molecule type" value="Genomic_DNA"/>
</dbReference>
<name>A0AAD7ECU2_9AGAR</name>
<organism evidence="1 2">
    <name type="scientific">Mycena albidolilacea</name>
    <dbReference type="NCBI Taxonomy" id="1033008"/>
    <lineage>
        <taxon>Eukaryota</taxon>
        <taxon>Fungi</taxon>
        <taxon>Dikarya</taxon>
        <taxon>Basidiomycota</taxon>
        <taxon>Agaricomycotina</taxon>
        <taxon>Agaricomycetes</taxon>
        <taxon>Agaricomycetidae</taxon>
        <taxon>Agaricales</taxon>
        <taxon>Marasmiineae</taxon>
        <taxon>Mycenaceae</taxon>
        <taxon>Mycena</taxon>
    </lineage>
</organism>